<dbReference type="InterPro" id="IPR036412">
    <property type="entry name" value="HAD-like_sf"/>
</dbReference>
<feature type="domain" description="Phosphoribosyltransferase" evidence="1">
    <location>
        <begin position="476"/>
        <end position="670"/>
    </location>
</feature>
<dbReference type="GO" id="GO:0036424">
    <property type="term" value="F:L-phosphoserine phosphatase activity"/>
    <property type="evidence" value="ECO:0007669"/>
    <property type="project" value="TreeGrafter"/>
</dbReference>
<dbReference type="Gene3D" id="3.40.50.300">
    <property type="entry name" value="P-loop containing nucleotide triphosphate hydrolases"/>
    <property type="match status" value="1"/>
</dbReference>
<dbReference type="AlphaFoldDB" id="A0A014N6Z7"/>
<dbReference type="Pfam" id="PF14681">
    <property type="entry name" value="UPRTase"/>
    <property type="match status" value="1"/>
</dbReference>
<name>A0A014N6Z7_9HYPO</name>
<dbReference type="eggNOG" id="ENOG502RHMV">
    <property type="taxonomic scope" value="Eukaryota"/>
</dbReference>
<evidence type="ECO:0000259" key="1">
    <source>
        <dbReference type="Pfam" id="PF14681"/>
    </source>
</evidence>
<dbReference type="PANTHER" id="PTHR43344">
    <property type="entry name" value="PHOSPHOSERINE PHOSPHATASE"/>
    <property type="match status" value="1"/>
</dbReference>
<dbReference type="Pfam" id="PF13207">
    <property type="entry name" value="AAA_17"/>
    <property type="match status" value="1"/>
</dbReference>
<dbReference type="InterPro" id="IPR029057">
    <property type="entry name" value="PRTase-like"/>
</dbReference>
<accession>A0A014N6Z7</accession>
<dbReference type="GO" id="GO:0000287">
    <property type="term" value="F:magnesium ion binding"/>
    <property type="evidence" value="ECO:0007669"/>
    <property type="project" value="TreeGrafter"/>
</dbReference>
<evidence type="ECO:0000313" key="3">
    <source>
        <dbReference type="Proteomes" id="UP000030151"/>
    </source>
</evidence>
<proteinExistence type="predicted"/>
<organism evidence="2 3">
    <name type="scientific">Metarhizium robertsii</name>
    <dbReference type="NCBI Taxonomy" id="568076"/>
    <lineage>
        <taxon>Eukaryota</taxon>
        <taxon>Fungi</taxon>
        <taxon>Dikarya</taxon>
        <taxon>Ascomycota</taxon>
        <taxon>Pezizomycotina</taxon>
        <taxon>Sordariomycetes</taxon>
        <taxon>Hypocreomycetidae</taxon>
        <taxon>Hypocreales</taxon>
        <taxon>Clavicipitaceae</taxon>
        <taxon>Metarhizium</taxon>
    </lineage>
</organism>
<dbReference type="InterPro" id="IPR000836">
    <property type="entry name" value="PRTase_dom"/>
</dbReference>
<sequence>MPSKDMRPAVIGLYGLPGCGKSFLLNELKKHLSHSEYAFFEGSDVISSIVPGGLSTFQELEEEQKQLWRGFAIDKIVSECQDSAKTAVVAGHFMFWSQGELATVWTPKDKTAYTHIMYLDVPEGIIAKQRLDDVHRHRAEIPLAELARWQQAEIDQLSHLCQRHGILFSRLPERSRSHIATVLKLIQFSSLVITEANATRVDAKVNNFLADHAELETVVVVDADKTLSSEDTGVVFWQSLDLRRPPLDALKAQDCPLSDLFSGPLGYSEAAFLQATLLYEEAANEEDFERICDIVASKTKMYAEFVSLFRSIACHDYVRVLVVTCGIRRVWEKILHREGFSRTIQVIGGSRISDGVIVTADAKAQVVTRLRNQENLRVLAIGDSPLDLPMLEAASEAIVVTGDEHTRSRSMNDALLEAIKTRDFKARQTLLPGTVSPRLSDALLPQVCLNSDEFRGSLFSRQRGCLHSALWQATGKHSAKLLMSPTRNALIAGPALRKAHSDIGSYLAWEFLSGALGIEEYQMQHVQGHTISGYRLKHEKKTTIAALMRGGEPMALGISDTLPSAVFVHAKIPDDITKDHLDGQKTVILADSVINSGRTMIQFIEHIRKEHKDIRIVVVAGVVQEETIVRGHAFAGAMQDHDVCVGALRVSSNKFVGFKGTDTGHRLFNTTHMA</sequence>
<comment type="caution">
    <text evidence="2">The sequence shown here is derived from an EMBL/GenBank/DDBJ whole genome shotgun (WGS) entry which is preliminary data.</text>
</comment>
<protein>
    <submittedName>
        <fullName evidence="2">Haloacid dehalogenase-like hydrolase and KAP family P-loop domain protein</fullName>
    </submittedName>
</protein>
<dbReference type="InterPro" id="IPR023214">
    <property type="entry name" value="HAD_sf"/>
</dbReference>
<dbReference type="SUPFAM" id="SSF52540">
    <property type="entry name" value="P-loop containing nucleoside triphosphate hydrolases"/>
    <property type="match status" value="1"/>
</dbReference>
<dbReference type="PANTHER" id="PTHR43344:SF20">
    <property type="entry name" value="URACIL PHOSPHORIBOSYLTRANSFERASE"/>
    <property type="match status" value="1"/>
</dbReference>
<dbReference type="HOGENOM" id="CLU_012235_1_0_1"/>
<dbReference type="Gene3D" id="3.40.50.2020">
    <property type="match status" value="1"/>
</dbReference>
<dbReference type="SUPFAM" id="SSF56784">
    <property type="entry name" value="HAD-like"/>
    <property type="match status" value="1"/>
</dbReference>
<gene>
    <name evidence="2" type="ORF">X797_011382</name>
</gene>
<reference evidence="2 3" key="1">
    <citation type="submission" date="2014-02" db="EMBL/GenBank/DDBJ databases">
        <title>The genome sequence of the entomopathogenic fungus Metarhizium robertsii ARSEF 2575.</title>
        <authorList>
            <person name="Giuliano Garisto Donzelli B."/>
            <person name="Roe B.A."/>
            <person name="Macmil S.L."/>
            <person name="Krasnoff S.B."/>
            <person name="Gibson D.M."/>
        </authorList>
    </citation>
    <scope>NUCLEOTIDE SEQUENCE [LARGE SCALE GENOMIC DNA]</scope>
    <source>
        <strain evidence="2 3">ARSEF 2575</strain>
    </source>
</reference>
<dbReference type="Proteomes" id="UP000030151">
    <property type="component" value="Unassembled WGS sequence"/>
</dbReference>
<dbReference type="Gene3D" id="3.40.50.1000">
    <property type="entry name" value="HAD superfamily/HAD-like"/>
    <property type="match status" value="1"/>
</dbReference>
<dbReference type="InterPro" id="IPR050582">
    <property type="entry name" value="HAD-like_SerB"/>
</dbReference>
<keyword evidence="2" id="KW-0378">Hydrolase</keyword>
<evidence type="ECO:0000313" key="2">
    <source>
        <dbReference type="EMBL" id="EXU95545.1"/>
    </source>
</evidence>
<dbReference type="InterPro" id="IPR027417">
    <property type="entry name" value="P-loop_NTPase"/>
</dbReference>
<dbReference type="SUPFAM" id="SSF53271">
    <property type="entry name" value="PRTase-like"/>
    <property type="match status" value="1"/>
</dbReference>
<dbReference type="EMBL" id="JELW01000075">
    <property type="protein sequence ID" value="EXU95545.1"/>
    <property type="molecule type" value="Genomic_DNA"/>
</dbReference>
<dbReference type="CDD" id="cd06223">
    <property type="entry name" value="PRTases_typeI"/>
    <property type="match status" value="1"/>
</dbReference>
<dbReference type="OrthoDB" id="5421041at2759"/>
<dbReference type="GO" id="GO:0005737">
    <property type="term" value="C:cytoplasm"/>
    <property type="evidence" value="ECO:0007669"/>
    <property type="project" value="TreeGrafter"/>
</dbReference>
<dbReference type="GO" id="GO:0006564">
    <property type="term" value="P:L-serine biosynthetic process"/>
    <property type="evidence" value="ECO:0007669"/>
    <property type="project" value="TreeGrafter"/>
</dbReference>
<dbReference type="Pfam" id="PF12710">
    <property type="entry name" value="HAD"/>
    <property type="match status" value="1"/>
</dbReference>